<feature type="region of interest" description="Disordered" evidence="2">
    <location>
        <begin position="43"/>
        <end position="78"/>
    </location>
</feature>
<dbReference type="GO" id="GO:0005509">
    <property type="term" value="F:calcium ion binding"/>
    <property type="evidence" value="ECO:0007669"/>
    <property type="project" value="InterPro"/>
</dbReference>
<dbReference type="InterPro" id="IPR002048">
    <property type="entry name" value="EF_hand_dom"/>
</dbReference>
<dbReference type="PANTHER" id="PTHR24114">
    <property type="entry name" value="LEUCINE RICH REPEAT FAMILY PROTEIN"/>
    <property type="match status" value="1"/>
</dbReference>
<evidence type="ECO:0000256" key="1">
    <source>
        <dbReference type="ARBA" id="ARBA00022837"/>
    </source>
</evidence>
<feature type="domain" description="EF-hand" evidence="3">
    <location>
        <begin position="623"/>
        <end position="658"/>
    </location>
</feature>
<dbReference type="InterPro" id="IPR032675">
    <property type="entry name" value="LRR_dom_sf"/>
</dbReference>
<dbReference type="EMBL" id="KK583191">
    <property type="protein sequence ID" value="KDO34263.1"/>
    <property type="molecule type" value="Genomic_DNA"/>
</dbReference>
<dbReference type="AlphaFoldDB" id="A0A067CUU6"/>
<dbReference type="GeneID" id="24142460"/>
<dbReference type="Gene3D" id="3.80.10.10">
    <property type="entry name" value="Ribonuclease Inhibitor"/>
    <property type="match status" value="1"/>
</dbReference>
<dbReference type="Pfam" id="PF13499">
    <property type="entry name" value="EF-hand_7"/>
    <property type="match status" value="1"/>
</dbReference>
<dbReference type="KEGG" id="spar:SPRG_22077"/>
<dbReference type="InterPro" id="IPR052394">
    <property type="entry name" value="LRR-containing"/>
</dbReference>
<dbReference type="PROSITE" id="PS50222">
    <property type="entry name" value="EF_HAND_2"/>
    <property type="match status" value="2"/>
</dbReference>
<evidence type="ECO:0000313" key="5">
    <source>
        <dbReference type="Proteomes" id="UP000030745"/>
    </source>
</evidence>
<dbReference type="VEuPathDB" id="FungiDB:SPRG_22077"/>
<sequence>MPTIPDIVIEEELKDDDVVGHVTTTKRTSTRLRIPLVRSATVGALAAPSHTKTHKTKTSTPKKKKDSQHTPSHKKTISHGTNWDIGLVNKSWEIPADVKSALPALARSNLRRASRPNTVPLSAEERFLRATKLAVPTHKVTGLPLDLLPDVPIYLEDIKDDIRTKLTPDDRRKYFGDAGKHDMRLVAAKLGRQMYMHHGSLPDFIAANPVIEQLEASDEIHGLFSGQLSARHKFIALSLAQKLPLSVRLLIRNTVSPHLNVSHMGMGDEMAKVFAQCVLELPMVTSLNIRNNRLTDPGLDAIVSVVTHKRDLVCLDISENKVDGDAAAALAEDVGSKQCALQELCMATCDIDDGEVQGFANALHTNTSLTTLVLSRNLIGKSEMLNVVQPDLITGGEAIASMLCNNNRLTKLDLSWNMLRLNSAVEIGKALAVNNGLRELNLAYNAFGNHGTQSVGMALRKNNCLQVLDLSHNNIPCEAAFVIAQALKVNDTITNIVLDGNPLGKIGGQSLLHAVASSANHALSISMASCNFDLFDPNTFNPDEATGNYDLNMIIPYERSIMLELLRCAETKTGCKFISIVHVVDKTSRPLQIEVRDVVTATGEALRHRNSVARRGTLLRRTMCKESLVQLFQELDKDNSGNIDAKELESGMAKMGIPTEPGEAARLISRFDIDGSGTVEINEFIELMAVFDVAPRPKKQIVDAVTNQPFEVPSSGRLLVDFLDLHIPTESTEAHTRESIAHLIRNLKGNNAHVQMLSIAKNGLYFREREAQLIIDSVLDGSDLVEAMASILPHMIDASNACQLIECNLADTTQRLRLQYSLRFAYGPIVGLSSGHYRLEMAEPLDRIAAKKLMEISNKTMLWKKKYELLDTSQHANYQCFRNETFNGKPVVLENAFCDKIPKFGVLEFDFVHMSSRPVPQQSKFQSIEPMSTKRFAQFLERMHAVGLDPEPHTELPRAYGTLTPTVFEHLLKMQRNAQYNDYLSGLAAFTEVELHGAKVTISVRRLIMELQYLLSSRWISVKQCLRMLCMWPRAFKAARVDVILMLIDRVVDLYSVPQMFALLTERELAELIFRYGWLNLWSPLAPDIYYELDMAIYEQREVAKMLVTLALAEPARDARPVAGDNWLNETYGWSRGDPIPGWQLNQSWLGENAFPEKGYLTLHYYSGADRGCGPVWHVRVNLCKHVLSMPPEGAKLQEFIHHSMQLELRTVRDLTARPAATNPPTAAKRK</sequence>
<dbReference type="Proteomes" id="UP000030745">
    <property type="component" value="Unassembled WGS sequence"/>
</dbReference>
<feature type="compositionally biased region" description="Basic residues" evidence="2">
    <location>
        <begin position="51"/>
        <end position="77"/>
    </location>
</feature>
<accession>A0A067CUU6</accession>
<dbReference type="InterPro" id="IPR001611">
    <property type="entry name" value="Leu-rich_rpt"/>
</dbReference>
<dbReference type="InterPro" id="IPR011992">
    <property type="entry name" value="EF-hand-dom_pair"/>
</dbReference>
<reference evidence="4 5" key="1">
    <citation type="journal article" date="2013" name="PLoS Genet.">
        <title>Distinctive expansion of potential virulence genes in the genome of the oomycete fish pathogen Saprolegnia parasitica.</title>
        <authorList>
            <person name="Jiang R.H."/>
            <person name="de Bruijn I."/>
            <person name="Haas B.J."/>
            <person name="Belmonte R."/>
            <person name="Lobach L."/>
            <person name="Christie J."/>
            <person name="van den Ackerveken G."/>
            <person name="Bottin A."/>
            <person name="Bulone V."/>
            <person name="Diaz-Moreno S.M."/>
            <person name="Dumas B."/>
            <person name="Fan L."/>
            <person name="Gaulin E."/>
            <person name="Govers F."/>
            <person name="Grenville-Briggs L.J."/>
            <person name="Horner N.R."/>
            <person name="Levin J.Z."/>
            <person name="Mammella M."/>
            <person name="Meijer H.J."/>
            <person name="Morris P."/>
            <person name="Nusbaum C."/>
            <person name="Oome S."/>
            <person name="Phillips A.J."/>
            <person name="van Rooyen D."/>
            <person name="Rzeszutek E."/>
            <person name="Saraiva M."/>
            <person name="Secombes C.J."/>
            <person name="Seidl M.F."/>
            <person name="Snel B."/>
            <person name="Stassen J.H."/>
            <person name="Sykes S."/>
            <person name="Tripathy S."/>
            <person name="van den Berg H."/>
            <person name="Vega-Arreguin J.C."/>
            <person name="Wawra S."/>
            <person name="Young S.K."/>
            <person name="Zeng Q."/>
            <person name="Dieguez-Uribeondo J."/>
            <person name="Russ C."/>
            <person name="Tyler B.M."/>
            <person name="van West P."/>
        </authorList>
    </citation>
    <scope>NUCLEOTIDE SEQUENCE [LARGE SCALE GENOMIC DNA]</scope>
    <source>
        <strain evidence="4 5">CBS 223.65</strain>
    </source>
</reference>
<dbReference type="Gene3D" id="1.10.238.10">
    <property type="entry name" value="EF-hand"/>
    <property type="match status" value="1"/>
</dbReference>
<evidence type="ECO:0000259" key="3">
    <source>
        <dbReference type="PROSITE" id="PS50222"/>
    </source>
</evidence>
<dbReference type="PANTHER" id="PTHR24114:SF2">
    <property type="entry name" value="F-BOX DOMAIN-CONTAINING PROTEIN-RELATED"/>
    <property type="match status" value="1"/>
</dbReference>
<dbReference type="InterPro" id="IPR018247">
    <property type="entry name" value="EF_Hand_1_Ca_BS"/>
</dbReference>
<gene>
    <name evidence="4" type="ORF">SPRG_22077</name>
</gene>
<dbReference type="SMART" id="SM00368">
    <property type="entry name" value="LRR_RI"/>
    <property type="match status" value="7"/>
</dbReference>
<dbReference type="OMA" id="EIPYERA"/>
<feature type="domain" description="EF-hand" evidence="3">
    <location>
        <begin position="659"/>
        <end position="694"/>
    </location>
</feature>
<dbReference type="PROSITE" id="PS00018">
    <property type="entry name" value="EF_HAND_1"/>
    <property type="match status" value="2"/>
</dbReference>
<keyword evidence="1" id="KW-0106">Calcium</keyword>
<organism evidence="4 5">
    <name type="scientific">Saprolegnia parasitica (strain CBS 223.65)</name>
    <dbReference type="NCBI Taxonomy" id="695850"/>
    <lineage>
        <taxon>Eukaryota</taxon>
        <taxon>Sar</taxon>
        <taxon>Stramenopiles</taxon>
        <taxon>Oomycota</taxon>
        <taxon>Saprolegniomycetes</taxon>
        <taxon>Saprolegniales</taxon>
        <taxon>Saprolegniaceae</taxon>
        <taxon>Saprolegnia</taxon>
    </lineage>
</organism>
<dbReference type="Pfam" id="PF13516">
    <property type="entry name" value="LRR_6"/>
    <property type="match status" value="2"/>
</dbReference>
<dbReference type="SUPFAM" id="SSF52047">
    <property type="entry name" value="RNI-like"/>
    <property type="match status" value="1"/>
</dbReference>
<keyword evidence="5" id="KW-1185">Reference proteome</keyword>
<dbReference type="SMART" id="SM00054">
    <property type="entry name" value="EFh"/>
    <property type="match status" value="2"/>
</dbReference>
<dbReference type="SUPFAM" id="SSF47473">
    <property type="entry name" value="EF-hand"/>
    <property type="match status" value="1"/>
</dbReference>
<name>A0A067CUU6_SAPPC</name>
<evidence type="ECO:0000313" key="4">
    <source>
        <dbReference type="EMBL" id="KDO34263.1"/>
    </source>
</evidence>
<dbReference type="RefSeq" id="XP_012195341.1">
    <property type="nucleotide sequence ID" value="XM_012339951.1"/>
</dbReference>
<protein>
    <recommendedName>
        <fullName evidence="3">EF-hand domain-containing protein</fullName>
    </recommendedName>
</protein>
<proteinExistence type="predicted"/>
<evidence type="ECO:0000256" key="2">
    <source>
        <dbReference type="SAM" id="MobiDB-lite"/>
    </source>
</evidence>
<dbReference type="CDD" id="cd00051">
    <property type="entry name" value="EFh"/>
    <property type="match status" value="1"/>
</dbReference>
<dbReference type="OrthoDB" id="186812at2759"/>